<evidence type="ECO:0000313" key="7">
    <source>
        <dbReference type="Proteomes" id="UP001172457"/>
    </source>
</evidence>
<evidence type="ECO:0000256" key="4">
    <source>
        <dbReference type="SAM" id="MobiDB-lite"/>
    </source>
</evidence>
<keyword evidence="7" id="KW-1185">Reference proteome</keyword>
<organism evidence="6 7">
    <name type="scientific">Centaurea solstitialis</name>
    <name type="common">yellow star-thistle</name>
    <dbReference type="NCBI Taxonomy" id="347529"/>
    <lineage>
        <taxon>Eukaryota</taxon>
        <taxon>Viridiplantae</taxon>
        <taxon>Streptophyta</taxon>
        <taxon>Embryophyta</taxon>
        <taxon>Tracheophyta</taxon>
        <taxon>Spermatophyta</taxon>
        <taxon>Magnoliopsida</taxon>
        <taxon>eudicotyledons</taxon>
        <taxon>Gunneridae</taxon>
        <taxon>Pentapetalae</taxon>
        <taxon>asterids</taxon>
        <taxon>campanulids</taxon>
        <taxon>Asterales</taxon>
        <taxon>Asteraceae</taxon>
        <taxon>Carduoideae</taxon>
        <taxon>Cardueae</taxon>
        <taxon>Centaureinae</taxon>
        <taxon>Centaurea</taxon>
    </lineage>
</organism>
<evidence type="ECO:0000256" key="3">
    <source>
        <dbReference type="SAM" id="Coils"/>
    </source>
</evidence>
<proteinExistence type="predicted"/>
<keyword evidence="2" id="KW-0341">Growth regulation</keyword>
<protein>
    <recommendedName>
        <fullName evidence="5">Agenet domain-containing protein</fullName>
    </recommendedName>
</protein>
<dbReference type="CDD" id="cd20405">
    <property type="entry name" value="Tudor_Agenet_AtDUF_rpt1_3"/>
    <property type="match status" value="1"/>
</dbReference>
<dbReference type="Proteomes" id="UP001172457">
    <property type="component" value="Chromosome 3"/>
</dbReference>
<dbReference type="PANTHER" id="PTHR31917:SF114">
    <property type="entry name" value="AGENET-LIKE DOMAIN-CONTAINING PROTEIN"/>
    <property type="match status" value="1"/>
</dbReference>
<dbReference type="EMBL" id="JARYMX010000003">
    <property type="protein sequence ID" value="KAJ9558034.1"/>
    <property type="molecule type" value="Genomic_DNA"/>
</dbReference>
<feature type="domain" description="Agenet" evidence="5">
    <location>
        <begin position="4"/>
        <end position="91"/>
    </location>
</feature>
<dbReference type="SMART" id="SM00743">
    <property type="entry name" value="Agenet"/>
    <property type="match status" value="2"/>
</dbReference>
<gene>
    <name evidence="6" type="ORF">OSB04_012648</name>
</gene>
<feature type="region of interest" description="Disordered" evidence="4">
    <location>
        <begin position="392"/>
        <end position="416"/>
    </location>
</feature>
<dbReference type="PANTHER" id="PTHR31917">
    <property type="entry name" value="AGENET DOMAIN-CONTAINING PROTEIN-RELATED"/>
    <property type="match status" value="1"/>
</dbReference>
<sequence>MVIPNLTKGSRVEVSSNDAGFHGAWYVATILDEVEIPQSKTKGSSKHKSKKSKKIEYKVQYDSLVEEDDRSKLLTENVEPSFVRPLAPRYTRLNVNVDINEPVVVESEAADGGGGGVGGGGEFELFDVVDAYHLDGWWIGVVTKVVVVINGGQNNDDDDKKKYMVTFETPAEEVEFEKSKLRLHVDWIDGGWILQPKKTLEQEFAFINAVQTSKSNDDAHLGLTKPSDGAIVADPATPTVGSQSSSKKRSSSRKVAVTHGDTVGGPDYSFTYIGNKRNVRDSLGRFRSPSGSKGKTEVMVPVVEASGSQAEHQDSLPLEQEKSITETCEVEASESPQRRKRGRPPKSPIKLPNGLLEDNQESRKRVSFAIPEMTTELDEQPLSAWCQGLRTPTTVSKSTRGSRCSPLDRRNEPSDTLNPAIVNNSEINKYHQELPFIKRSSMWATIESLEVYQNPPQKPHFSLLKQVKEDFREGLAIAYFVTFANLVQRISKLKLDDPNNGIIEDSLETLVDLETHGFDVGVVRARLNELLSRKAKVGELREKLKQAEEELEKQNLEKSKIDEEISQLEAKMQELKEKVVESEKKKNVKDEEIKKLQSDLHQVANQIMGWKVTFEKLATSPL</sequence>
<feature type="domain" description="Agenet" evidence="5">
    <location>
        <begin position="121"/>
        <end position="189"/>
    </location>
</feature>
<feature type="region of interest" description="Disordered" evidence="4">
    <location>
        <begin position="217"/>
        <end position="261"/>
    </location>
</feature>
<evidence type="ECO:0000256" key="1">
    <source>
        <dbReference type="ARBA" id="ARBA00022448"/>
    </source>
</evidence>
<keyword evidence="1" id="KW-0813">Transport</keyword>
<feature type="coiled-coil region" evidence="3">
    <location>
        <begin position="530"/>
        <end position="606"/>
    </location>
</feature>
<comment type="caution">
    <text evidence="6">The sequence shown here is derived from an EMBL/GenBank/DDBJ whole genome shotgun (WGS) entry which is preliminary data.</text>
</comment>
<dbReference type="AlphaFoldDB" id="A0AA38WQ54"/>
<evidence type="ECO:0000313" key="6">
    <source>
        <dbReference type="EMBL" id="KAJ9558034.1"/>
    </source>
</evidence>
<evidence type="ECO:0000259" key="5">
    <source>
        <dbReference type="SMART" id="SM00743"/>
    </source>
</evidence>
<name>A0AA38WQ54_9ASTR</name>
<feature type="compositionally biased region" description="Basic and acidic residues" evidence="4">
    <location>
        <begin position="311"/>
        <end position="324"/>
    </location>
</feature>
<dbReference type="Pfam" id="PF05641">
    <property type="entry name" value="Agenet"/>
    <property type="match status" value="1"/>
</dbReference>
<feature type="region of interest" description="Disordered" evidence="4">
    <location>
        <begin position="306"/>
        <end position="362"/>
    </location>
</feature>
<accession>A0AA38WQ54</accession>
<dbReference type="InterPro" id="IPR007930">
    <property type="entry name" value="DUF724"/>
</dbReference>
<keyword evidence="3" id="KW-0175">Coiled coil</keyword>
<dbReference type="InterPro" id="IPR014002">
    <property type="entry name" value="Agenet_dom_plant"/>
</dbReference>
<dbReference type="Pfam" id="PF05266">
    <property type="entry name" value="DUF724"/>
    <property type="match status" value="1"/>
</dbReference>
<dbReference type="InterPro" id="IPR008395">
    <property type="entry name" value="Agenet-like_dom"/>
</dbReference>
<reference evidence="6" key="1">
    <citation type="submission" date="2023-03" db="EMBL/GenBank/DDBJ databases">
        <title>Chromosome-scale reference genome and RAD-based genetic map of yellow starthistle (Centaurea solstitialis) reveal putative structural variation and QTLs associated with invader traits.</title>
        <authorList>
            <person name="Reatini B."/>
            <person name="Cang F.A."/>
            <person name="Jiang Q."/>
            <person name="Mckibben M.T.W."/>
            <person name="Barker M.S."/>
            <person name="Rieseberg L.H."/>
            <person name="Dlugosch K.M."/>
        </authorList>
    </citation>
    <scope>NUCLEOTIDE SEQUENCE</scope>
    <source>
        <strain evidence="6">CAN-66</strain>
        <tissue evidence="6">Leaf</tissue>
    </source>
</reference>
<evidence type="ECO:0000256" key="2">
    <source>
        <dbReference type="ARBA" id="ARBA00022604"/>
    </source>
</evidence>
<feature type="compositionally biased region" description="Polar residues" evidence="4">
    <location>
        <begin position="392"/>
        <end position="402"/>
    </location>
</feature>